<dbReference type="Gene3D" id="3.40.190.10">
    <property type="entry name" value="Periplasmic binding protein-like II"/>
    <property type="match status" value="2"/>
</dbReference>
<evidence type="ECO:0000256" key="1">
    <source>
        <dbReference type="ARBA" id="ARBA00004418"/>
    </source>
</evidence>
<evidence type="ECO:0000256" key="3">
    <source>
        <dbReference type="ARBA" id="ARBA00022729"/>
    </source>
</evidence>
<dbReference type="Proteomes" id="UP001612928">
    <property type="component" value="Unassembled WGS sequence"/>
</dbReference>
<organism evidence="5 6">
    <name type="scientific">Nonomuraea indica</name>
    <dbReference type="NCBI Taxonomy" id="1581193"/>
    <lineage>
        <taxon>Bacteria</taxon>
        <taxon>Bacillati</taxon>
        <taxon>Actinomycetota</taxon>
        <taxon>Actinomycetes</taxon>
        <taxon>Streptosporangiales</taxon>
        <taxon>Streptosporangiaceae</taxon>
        <taxon>Nonomuraea</taxon>
    </lineage>
</organism>
<feature type="domain" description="Solute-binding protein family 3/N-terminal" evidence="4">
    <location>
        <begin position="43"/>
        <end position="266"/>
    </location>
</feature>
<evidence type="ECO:0000256" key="2">
    <source>
        <dbReference type="ARBA" id="ARBA00010742"/>
    </source>
</evidence>
<gene>
    <name evidence="5" type="ORF">ACIBP5_38255</name>
</gene>
<dbReference type="PANTHER" id="PTHR30024">
    <property type="entry name" value="ALIPHATIC SULFONATES-BINDING PROTEIN-RELATED"/>
    <property type="match status" value="1"/>
</dbReference>
<accession>A0ABW8AHG3</accession>
<dbReference type="SUPFAM" id="SSF53850">
    <property type="entry name" value="Periplasmic binding protein-like II"/>
    <property type="match status" value="1"/>
</dbReference>
<keyword evidence="3" id="KW-0732">Signal</keyword>
<dbReference type="SMART" id="SM00062">
    <property type="entry name" value="PBPb"/>
    <property type="match status" value="1"/>
</dbReference>
<dbReference type="InterPro" id="IPR015168">
    <property type="entry name" value="SsuA/THI5"/>
</dbReference>
<dbReference type="EMBL" id="JBITMB010000022">
    <property type="protein sequence ID" value="MFI7445843.1"/>
    <property type="molecule type" value="Genomic_DNA"/>
</dbReference>
<comment type="caution">
    <text evidence="5">The sequence shown here is derived from an EMBL/GenBank/DDBJ whole genome shotgun (WGS) entry which is preliminary data.</text>
</comment>
<dbReference type="InterPro" id="IPR001638">
    <property type="entry name" value="Solute-binding_3/MltF_N"/>
</dbReference>
<protein>
    <submittedName>
        <fullName evidence="5">ABC transporter substrate-binding protein</fullName>
    </submittedName>
</protein>
<sequence length="316" mass="32847">MLTATALLAAGCGGGDSDSSANAGGIEKADLVVGMLPLPEVAPIQIAIDKGYFKAEGLNVKIQIIQGGATAMADLTKGSLQVLHSNYVSAVTVAAKNLAKVKVVGEAYTAKPNNFAIMVKKGSPIAKVADLKGKKVGVNTRANVAELSVSALLKTHGLKPGDVNFVEQPFPQMAGALESGLIEAAFLPEPFHQTAATQNGAVLLSDAFTGPTADFPIAGYLVTEQFAKDNPKTVAAFQRALIKGAELAISNSAEVKAALGKYTKIDPATADLMVLGGFSTSVNETRLQRVADLMLEFGYIPQKFEVKQMMLTPAAS</sequence>
<reference evidence="5 6" key="1">
    <citation type="submission" date="2024-10" db="EMBL/GenBank/DDBJ databases">
        <title>The Natural Products Discovery Center: Release of the First 8490 Sequenced Strains for Exploring Actinobacteria Biosynthetic Diversity.</title>
        <authorList>
            <person name="Kalkreuter E."/>
            <person name="Kautsar S.A."/>
            <person name="Yang D."/>
            <person name="Bader C.D."/>
            <person name="Teijaro C.N."/>
            <person name="Fluegel L."/>
            <person name="Davis C.M."/>
            <person name="Simpson J.R."/>
            <person name="Lauterbach L."/>
            <person name="Steele A.D."/>
            <person name="Gui C."/>
            <person name="Meng S."/>
            <person name="Li G."/>
            <person name="Viehrig K."/>
            <person name="Ye F."/>
            <person name="Su P."/>
            <person name="Kiefer A.F."/>
            <person name="Nichols A."/>
            <person name="Cepeda A.J."/>
            <person name="Yan W."/>
            <person name="Fan B."/>
            <person name="Jiang Y."/>
            <person name="Adhikari A."/>
            <person name="Zheng C.-J."/>
            <person name="Schuster L."/>
            <person name="Cowan T.M."/>
            <person name="Smanski M.J."/>
            <person name="Chevrette M.G."/>
            <person name="De Carvalho L.P.S."/>
            <person name="Shen B."/>
        </authorList>
    </citation>
    <scope>NUCLEOTIDE SEQUENCE [LARGE SCALE GENOMIC DNA]</scope>
    <source>
        <strain evidence="5 6">NPDC049503</strain>
    </source>
</reference>
<dbReference type="RefSeq" id="WP_245899953.1">
    <property type="nucleotide sequence ID" value="NZ_JBITMB010000022.1"/>
</dbReference>
<dbReference type="Pfam" id="PF09084">
    <property type="entry name" value="NMT1"/>
    <property type="match status" value="1"/>
</dbReference>
<comment type="similarity">
    <text evidence="2">Belongs to the bacterial solute-binding protein SsuA/TauA family.</text>
</comment>
<proteinExistence type="inferred from homology"/>
<dbReference type="PANTHER" id="PTHR30024:SF47">
    <property type="entry name" value="TAURINE-BINDING PERIPLASMIC PROTEIN"/>
    <property type="match status" value="1"/>
</dbReference>
<evidence type="ECO:0000259" key="4">
    <source>
        <dbReference type="SMART" id="SM00062"/>
    </source>
</evidence>
<evidence type="ECO:0000313" key="6">
    <source>
        <dbReference type="Proteomes" id="UP001612928"/>
    </source>
</evidence>
<keyword evidence="6" id="KW-1185">Reference proteome</keyword>
<name>A0ABW8AHG3_9ACTN</name>
<comment type="subcellular location">
    <subcellularLocation>
        <location evidence="1">Periplasm</location>
    </subcellularLocation>
</comment>
<evidence type="ECO:0000313" key="5">
    <source>
        <dbReference type="EMBL" id="MFI7445843.1"/>
    </source>
</evidence>